<evidence type="ECO:0000256" key="2">
    <source>
        <dbReference type="ARBA" id="ARBA00022448"/>
    </source>
</evidence>
<dbReference type="InterPro" id="IPR027417">
    <property type="entry name" value="P-loop_NTPase"/>
</dbReference>
<proteinExistence type="inferred from homology"/>
<dbReference type="PANTHER" id="PTHR42734">
    <property type="entry name" value="METAL TRANSPORT SYSTEM ATP-BINDING PROTEIN TM_0124-RELATED"/>
    <property type="match status" value="1"/>
</dbReference>
<dbReference type="AlphaFoldDB" id="A0A5E3ZVD5"/>
<keyword evidence="4 6" id="KW-0067">ATP-binding</keyword>
<dbReference type="GO" id="GO:0005524">
    <property type="term" value="F:ATP binding"/>
    <property type="evidence" value="ECO:0007669"/>
    <property type="project" value="UniProtKB-KW"/>
</dbReference>
<sequence>MTVASSDHAGQGAVSRQSTRVIDARDILLYRGDTTLVGPLHWQVNAAEQWIIFGPNGAGKTSLLHMVGGDLFPSKGTLSVLGEQFGRTDLTELRTRLGISSNALARRVPAHETACDVVLSAGYSMIGRWREEYDAEDLDRATALLEDFAVIHLKDRPFGLLSEGERKRVLIARALMSAPELLLLDEPSAGLDLGGREDLIELLEQLAADPHAPAILMVTHHVEEIPRGFTHAMILRDGQALHQGPVNDVITSQHLSEAFGQPIVVSTSEGRFFAHRDYARGRHSAGM</sequence>
<name>A0A5E3ZVD5_9ACTN</name>
<evidence type="ECO:0000313" key="6">
    <source>
        <dbReference type="EMBL" id="VHN99896.1"/>
    </source>
</evidence>
<evidence type="ECO:0000256" key="1">
    <source>
        <dbReference type="ARBA" id="ARBA00005417"/>
    </source>
</evidence>
<keyword evidence="2" id="KW-0813">Transport</keyword>
<dbReference type="PROSITE" id="PS50893">
    <property type="entry name" value="ABC_TRANSPORTER_2"/>
    <property type="match status" value="1"/>
</dbReference>
<feature type="domain" description="ABC transporter" evidence="5">
    <location>
        <begin position="22"/>
        <end position="262"/>
    </location>
</feature>
<comment type="similarity">
    <text evidence="1">Belongs to the ABC transporter superfamily.</text>
</comment>
<accession>A0A5E3ZVD5</accession>
<evidence type="ECO:0000313" key="7">
    <source>
        <dbReference type="Proteomes" id="UP000324288"/>
    </source>
</evidence>
<reference evidence="6 7" key="1">
    <citation type="submission" date="2019-04" db="EMBL/GenBank/DDBJ databases">
        <authorList>
            <person name="Seth-Smith MB H."/>
            <person name="Seth-Smith H."/>
        </authorList>
    </citation>
    <scope>NUCLEOTIDE SEQUENCE [LARGE SCALE GENOMIC DNA]</scope>
    <source>
        <strain evidence="6">USB-603019</strain>
    </source>
</reference>
<dbReference type="SUPFAM" id="SSF52540">
    <property type="entry name" value="P-loop containing nucleoside triphosphate hydrolases"/>
    <property type="match status" value="1"/>
</dbReference>
<dbReference type="FunFam" id="3.40.50.300:FF:001031">
    <property type="entry name" value="Iron ABC transporter ATP-binding protein"/>
    <property type="match status" value="1"/>
</dbReference>
<dbReference type="PANTHER" id="PTHR42734:SF17">
    <property type="entry name" value="METAL TRANSPORT SYSTEM ATP-BINDING PROTEIN TM_0124-RELATED"/>
    <property type="match status" value="1"/>
</dbReference>
<evidence type="ECO:0000259" key="5">
    <source>
        <dbReference type="PROSITE" id="PS50893"/>
    </source>
</evidence>
<protein>
    <submittedName>
        <fullName evidence="6">Putative ABC transporter ATP-binding protein YlmA</fullName>
    </submittedName>
</protein>
<dbReference type="Proteomes" id="UP000324288">
    <property type="component" value="Chromosome"/>
</dbReference>
<evidence type="ECO:0000256" key="3">
    <source>
        <dbReference type="ARBA" id="ARBA00022741"/>
    </source>
</evidence>
<dbReference type="InterPro" id="IPR003593">
    <property type="entry name" value="AAA+_ATPase"/>
</dbReference>
<dbReference type="Gene3D" id="3.40.50.300">
    <property type="entry name" value="P-loop containing nucleotide triphosphate hydrolases"/>
    <property type="match status" value="1"/>
</dbReference>
<organism evidence="6 7">
    <name type="scientific">Lawsonella clevelandensis</name>
    <dbReference type="NCBI Taxonomy" id="1528099"/>
    <lineage>
        <taxon>Bacteria</taxon>
        <taxon>Bacillati</taxon>
        <taxon>Actinomycetota</taxon>
        <taxon>Actinomycetes</taxon>
        <taxon>Mycobacteriales</taxon>
        <taxon>Lawsonellaceae</taxon>
        <taxon>Lawsonella</taxon>
    </lineage>
</organism>
<keyword evidence="3" id="KW-0547">Nucleotide-binding</keyword>
<dbReference type="GO" id="GO:0016887">
    <property type="term" value="F:ATP hydrolysis activity"/>
    <property type="evidence" value="ECO:0007669"/>
    <property type="project" value="InterPro"/>
</dbReference>
<dbReference type="RefSeq" id="WP_422386590.1">
    <property type="nucleotide sequence ID" value="NZ_LR584267.1"/>
</dbReference>
<keyword evidence="7" id="KW-1185">Reference proteome</keyword>
<dbReference type="InterPro" id="IPR050153">
    <property type="entry name" value="Metal_Ion_Import_ABC"/>
</dbReference>
<dbReference type="EMBL" id="LR584267">
    <property type="protein sequence ID" value="VHN99896.1"/>
    <property type="molecule type" value="Genomic_DNA"/>
</dbReference>
<gene>
    <name evidence="6" type="primary">ylmA</name>
    <name evidence="6" type="ORF">LC603019_00310</name>
</gene>
<dbReference type="SMART" id="SM00382">
    <property type="entry name" value="AAA"/>
    <property type="match status" value="1"/>
</dbReference>
<dbReference type="Pfam" id="PF00005">
    <property type="entry name" value="ABC_tran"/>
    <property type="match status" value="1"/>
</dbReference>
<evidence type="ECO:0000256" key="4">
    <source>
        <dbReference type="ARBA" id="ARBA00022840"/>
    </source>
</evidence>
<dbReference type="InterPro" id="IPR003439">
    <property type="entry name" value="ABC_transporter-like_ATP-bd"/>
</dbReference>